<dbReference type="AlphaFoldDB" id="A0A2N8UFL8"/>
<keyword evidence="2" id="KW-0732">Signal</keyword>
<reference evidence="3 4" key="1">
    <citation type="submission" date="2017-02" db="EMBL/GenBank/DDBJ databases">
        <authorList>
            <person name="Peterson S.W."/>
        </authorList>
    </citation>
    <scope>NUCLEOTIDE SEQUENCE [LARGE SCALE GENOMIC DNA]</scope>
    <source>
        <strain evidence="3 4">SRS1_H2-8</strain>
    </source>
</reference>
<name>A0A2N8UFL8_9BASI</name>
<dbReference type="EMBL" id="LT795061">
    <property type="protein sequence ID" value="SJX63540.1"/>
    <property type="molecule type" value="Genomic_DNA"/>
</dbReference>
<protein>
    <recommendedName>
        <fullName evidence="5">Ecp2 effector protein domain-containing protein</fullName>
    </recommendedName>
</protein>
<evidence type="ECO:0000256" key="1">
    <source>
        <dbReference type="SAM" id="MobiDB-lite"/>
    </source>
</evidence>
<evidence type="ECO:0000256" key="2">
    <source>
        <dbReference type="SAM" id="SignalP"/>
    </source>
</evidence>
<feature type="region of interest" description="Disordered" evidence="1">
    <location>
        <begin position="158"/>
        <end position="183"/>
    </location>
</feature>
<proteinExistence type="predicted"/>
<feature type="signal peptide" evidence="2">
    <location>
        <begin position="1"/>
        <end position="22"/>
    </location>
</feature>
<evidence type="ECO:0000313" key="3">
    <source>
        <dbReference type="EMBL" id="SJX63540.1"/>
    </source>
</evidence>
<feature type="compositionally biased region" description="Gly residues" evidence="1">
    <location>
        <begin position="166"/>
        <end position="183"/>
    </location>
</feature>
<organism evidence="3 4">
    <name type="scientific">Sporisorium reilianum f. sp. reilianum</name>
    <dbReference type="NCBI Taxonomy" id="72559"/>
    <lineage>
        <taxon>Eukaryota</taxon>
        <taxon>Fungi</taxon>
        <taxon>Dikarya</taxon>
        <taxon>Basidiomycota</taxon>
        <taxon>Ustilaginomycotina</taxon>
        <taxon>Ustilaginomycetes</taxon>
        <taxon>Ustilaginales</taxon>
        <taxon>Ustilaginaceae</taxon>
        <taxon>Sporisorium</taxon>
    </lineage>
</organism>
<dbReference type="Proteomes" id="UP000239563">
    <property type="component" value="Chromosome VIII"/>
</dbReference>
<evidence type="ECO:0008006" key="5">
    <source>
        <dbReference type="Google" id="ProtNLM"/>
    </source>
</evidence>
<evidence type="ECO:0000313" key="4">
    <source>
        <dbReference type="Proteomes" id="UP000239563"/>
    </source>
</evidence>
<sequence length="200" mass="20163">MLFRSPTSAILLCAALFPLALASGMEGTASSAASGQVAPAASGYTILVPCGPEADTRHALVPDASGCQRISNIGAFSIATLAAPEEGVKIGFSATPDCTRSYTPSWDELAQLAQSQTCRSFVVDSNANGVTPDRNGPEAGKETLMATKRDGGLWRRAKEWSKRGSAGSGAGQGQGGAPVTSGGAGAVGEGVLAYVMLVNA</sequence>
<accession>A0A2N8UFL8</accession>
<gene>
    <name evidence="3" type="ORF">SRS1_14296</name>
</gene>
<feature type="chain" id="PRO_5014699042" description="Ecp2 effector protein domain-containing protein" evidence="2">
    <location>
        <begin position="23"/>
        <end position="200"/>
    </location>
</feature>